<evidence type="ECO:0000313" key="2">
    <source>
        <dbReference type="Proteomes" id="UP000245461"/>
    </source>
</evidence>
<reference evidence="1 2" key="1">
    <citation type="submission" date="2018-05" db="EMBL/GenBank/DDBJ databases">
        <title>Zavarzinia sp. HR-AS.</title>
        <authorList>
            <person name="Lee Y."/>
            <person name="Jeon C.O."/>
        </authorList>
    </citation>
    <scope>NUCLEOTIDE SEQUENCE [LARGE SCALE GENOMIC DNA]</scope>
    <source>
        <strain evidence="1 2">HR-AS</strain>
    </source>
</reference>
<organism evidence="1 2">
    <name type="scientific">Zavarzinia aquatilis</name>
    <dbReference type="NCBI Taxonomy" id="2211142"/>
    <lineage>
        <taxon>Bacteria</taxon>
        <taxon>Pseudomonadati</taxon>
        <taxon>Pseudomonadota</taxon>
        <taxon>Alphaproteobacteria</taxon>
        <taxon>Rhodospirillales</taxon>
        <taxon>Zavarziniaceae</taxon>
        <taxon>Zavarzinia</taxon>
    </lineage>
</organism>
<gene>
    <name evidence="1" type="ORF">DKG74_07260</name>
</gene>
<comment type="caution">
    <text evidence="1">The sequence shown here is derived from an EMBL/GenBank/DDBJ whole genome shotgun (WGS) entry which is preliminary data.</text>
</comment>
<proteinExistence type="predicted"/>
<name>A0A317EEA7_9PROT</name>
<dbReference type="Proteomes" id="UP000245461">
    <property type="component" value="Unassembled WGS sequence"/>
</dbReference>
<dbReference type="AlphaFoldDB" id="A0A317EEA7"/>
<protein>
    <submittedName>
        <fullName evidence="1">Uncharacterized protein</fullName>
    </submittedName>
</protein>
<evidence type="ECO:0000313" key="1">
    <source>
        <dbReference type="EMBL" id="PWR24596.1"/>
    </source>
</evidence>
<accession>A0A317EEA7</accession>
<sequence>MMNALQKAVDVIRAQREAHPGLDEIALTRYPDANTFYRLRPGEDYLAHLAQRQALVEWCEAEGLRVINVLVDEAATTAEGRAESALDRRERMVIKGDAYRLGVKLKGGSQERPGAALGWSTVKLGGKPRKVDGGEA</sequence>
<dbReference type="EMBL" id="QGLE01000003">
    <property type="protein sequence ID" value="PWR24596.1"/>
    <property type="molecule type" value="Genomic_DNA"/>
</dbReference>
<keyword evidence="2" id="KW-1185">Reference proteome</keyword>
<dbReference type="RefSeq" id="WP_109904182.1">
    <property type="nucleotide sequence ID" value="NZ_QGLE01000003.1"/>
</dbReference>